<organism evidence="2 3">
    <name type="scientific">Pseudoalteromonas piscicida</name>
    <dbReference type="NCBI Taxonomy" id="43662"/>
    <lineage>
        <taxon>Bacteria</taxon>
        <taxon>Pseudomonadati</taxon>
        <taxon>Pseudomonadota</taxon>
        <taxon>Gammaproteobacteria</taxon>
        <taxon>Alteromonadales</taxon>
        <taxon>Pseudoalteromonadaceae</taxon>
        <taxon>Pseudoalteromonas</taxon>
    </lineage>
</organism>
<feature type="domain" description="Restriction endonuclease type IV Mrr" evidence="1">
    <location>
        <begin position="125"/>
        <end position="246"/>
    </location>
</feature>
<reference evidence="3" key="1">
    <citation type="journal article" date="2019" name="Genome Announc.">
        <title>Draft Genome Sequence of Pseudoalteromonas piscicida Strain 36Y ROTHPW, an Hypersaline Seawater Isolate from the South Coast of Sonora, Mexico.</title>
        <authorList>
            <person name="Sanchez-Diaz R."/>
            <person name="Molina-Garza Z.J."/>
            <person name="Cruz-Suarez L.E."/>
            <person name="Selvin J."/>
            <person name="Kiran G.S."/>
            <person name="Ibarra-Gamez J.C."/>
            <person name="Gomez-Gil B."/>
            <person name="Galaviz-Silva L."/>
        </authorList>
    </citation>
    <scope>NUCLEOTIDE SEQUENCE [LARGE SCALE GENOMIC DNA]</scope>
    <source>
        <strain evidence="3">36Y_RITHPW</strain>
    </source>
</reference>
<protein>
    <submittedName>
        <fullName evidence="2">Endonuclease</fullName>
    </submittedName>
</protein>
<keyword evidence="2" id="KW-0255">Endonuclease</keyword>
<evidence type="ECO:0000259" key="1">
    <source>
        <dbReference type="Pfam" id="PF04471"/>
    </source>
</evidence>
<keyword evidence="3" id="KW-1185">Reference proteome</keyword>
<dbReference type="OrthoDB" id="7061812at2"/>
<keyword evidence="2" id="KW-0540">Nuclease</keyword>
<dbReference type="GO" id="GO:0003677">
    <property type="term" value="F:DNA binding"/>
    <property type="evidence" value="ECO:0007669"/>
    <property type="project" value="InterPro"/>
</dbReference>
<dbReference type="PANTHER" id="PTHR30015">
    <property type="entry name" value="MRR RESTRICTION SYSTEM PROTEIN"/>
    <property type="match status" value="1"/>
</dbReference>
<gene>
    <name evidence="2" type="ORF">CEX98_04370</name>
</gene>
<dbReference type="Gene3D" id="3.40.1350.10">
    <property type="match status" value="1"/>
</dbReference>
<dbReference type="GO" id="GO:0009307">
    <property type="term" value="P:DNA restriction-modification system"/>
    <property type="evidence" value="ECO:0007669"/>
    <property type="project" value="InterPro"/>
</dbReference>
<evidence type="ECO:0000313" key="3">
    <source>
        <dbReference type="Proteomes" id="UP000228621"/>
    </source>
</evidence>
<dbReference type="Pfam" id="PF04471">
    <property type="entry name" value="Mrr_cat"/>
    <property type="match status" value="1"/>
</dbReference>
<dbReference type="Proteomes" id="UP000228621">
    <property type="component" value="Unassembled WGS sequence"/>
</dbReference>
<sequence length="252" mass="28478">MWQFCGDIEYTCEKCGDSDLIPISDFDNECIGGSERGMGEENIIELSYEFDCCECNSPISLKFEVSEYPLEFLNFVLNKSTGAETSGEPDIEYLREIYSAEDLLLFYENIQELIAALRSSPELMREITPREFEEVVSEIFRSKGFEVDLTQRTADGGKDIIAIHTDSLGIRNKYFIECKRYAENKKVGVALVRALHGVKNTKDGPNKTVLVTSSTFTKGAKNFVEHEASSEWDVTLADYNVLVGWLGDYKQS</sequence>
<dbReference type="InterPro" id="IPR011856">
    <property type="entry name" value="tRNA_endonuc-like_dom_sf"/>
</dbReference>
<dbReference type="SUPFAM" id="SSF52980">
    <property type="entry name" value="Restriction endonuclease-like"/>
    <property type="match status" value="1"/>
</dbReference>
<dbReference type="InterPro" id="IPR011335">
    <property type="entry name" value="Restrct_endonuc-II-like"/>
</dbReference>
<dbReference type="AlphaFoldDB" id="A0A2A5JTM7"/>
<dbReference type="GO" id="GO:0015666">
    <property type="term" value="F:restriction endodeoxyribonuclease activity"/>
    <property type="evidence" value="ECO:0007669"/>
    <property type="project" value="TreeGrafter"/>
</dbReference>
<dbReference type="RefSeq" id="WP_099640902.1">
    <property type="nucleotide sequence ID" value="NZ_NKHF01000023.1"/>
</dbReference>
<evidence type="ECO:0000313" key="2">
    <source>
        <dbReference type="EMBL" id="PCK32832.1"/>
    </source>
</evidence>
<proteinExistence type="predicted"/>
<dbReference type="InterPro" id="IPR052906">
    <property type="entry name" value="Type_IV_Methyl-Rstrct_Enzyme"/>
</dbReference>
<dbReference type="PANTHER" id="PTHR30015:SF6">
    <property type="entry name" value="SLL1429 PROTEIN"/>
    <property type="match status" value="1"/>
</dbReference>
<dbReference type="EMBL" id="NKHF01000023">
    <property type="protein sequence ID" value="PCK32832.1"/>
    <property type="molecule type" value="Genomic_DNA"/>
</dbReference>
<comment type="caution">
    <text evidence="2">The sequence shown here is derived from an EMBL/GenBank/DDBJ whole genome shotgun (WGS) entry which is preliminary data.</text>
</comment>
<dbReference type="InterPro" id="IPR007560">
    <property type="entry name" value="Restrct_endonuc_IV_Mrr"/>
</dbReference>
<keyword evidence="2" id="KW-0378">Hydrolase</keyword>
<accession>A0A2A5JTM7</accession>
<name>A0A2A5JTM7_PSEO7</name>